<evidence type="ECO:0000313" key="8">
    <source>
        <dbReference type="EMBL" id="KAK7580180.1"/>
    </source>
</evidence>
<dbReference type="SUPFAM" id="SSF52540">
    <property type="entry name" value="P-loop containing nucleoside triphosphate hydrolases"/>
    <property type="match status" value="1"/>
</dbReference>
<evidence type="ECO:0000256" key="6">
    <source>
        <dbReference type="ARBA" id="ARBA00023242"/>
    </source>
</evidence>
<organism evidence="8 9">
    <name type="scientific">Parthenolecanium corni</name>
    <dbReference type="NCBI Taxonomy" id="536013"/>
    <lineage>
        <taxon>Eukaryota</taxon>
        <taxon>Metazoa</taxon>
        <taxon>Ecdysozoa</taxon>
        <taxon>Arthropoda</taxon>
        <taxon>Hexapoda</taxon>
        <taxon>Insecta</taxon>
        <taxon>Pterygota</taxon>
        <taxon>Neoptera</taxon>
        <taxon>Paraneoptera</taxon>
        <taxon>Hemiptera</taxon>
        <taxon>Sternorrhyncha</taxon>
        <taxon>Coccoidea</taxon>
        <taxon>Coccidae</taxon>
        <taxon>Parthenolecanium</taxon>
    </lineage>
</organism>
<dbReference type="GO" id="GO:0006270">
    <property type="term" value="P:DNA replication initiation"/>
    <property type="evidence" value="ECO:0007669"/>
    <property type="project" value="TreeGrafter"/>
</dbReference>
<dbReference type="Pfam" id="PF14629">
    <property type="entry name" value="ORC4_C"/>
    <property type="match status" value="1"/>
</dbReference>
<dbReference type="InterPro" id="IPR016527">
    <property type="entry name" value="ORC4"/>
</dbReference>
<dbReference type="PANTHER" id="PTHR12087">
    <property type="entry name" value="ORIGIN RECOGNITION COMPLEX SUBUNIT 4"/>
    <property type="match status" value="1"/>
</dbReference>
<dbReference type="GO" id="GO:0003688">
    <property type="term" value="F:DNA replication origin binding"/>
    <property type="evidence" value="ECO:0007669"/>
    <property type="project" value="TreeGrafter"/>
</dbReference>
<evidence type="ECO:0000256" key="3">
    <source>
        <dbReference type="ARBA" id="ARBA00019083"/>
    </source>
</evidence>
<dbReference type="InterPro" id="IPR032705">
    <property type="entry name" value="ORC4_C"/>
</dbReference>
<dbReference type="Proteomes" id="UP001367676">
    <property type="component" value="Unassembled WGS sequence"/>
</dbReference>
<keyword evidence="6" id="KW-0539">Nucleus</keyword>
<evidence type="ECO:0000256" key="4">
    <source>
        <dbReference type="ARBA" id="ARBA00022705"/>
    </source>
</evidence>
<keyword evidence="4" id="KW-0235">DNA replication</keyword>
<gene>
    <name evidence="8" type="ORF">V9T40_000809</name>
</gene>
<dbReference type="PANTHER" id="PTHR12087:SF0">
    <property type="entry name" value="ORIGIN RECOGNITION COMPLEX SUBUNIT 4"/>
    <property type="match status" value="1"/>
</dbReference>
<dbReference type="InterPro" id="IPR027417">
    <property type="entry name" value="P-loop_NTPase"/>
</dbReference>
<comment type="similarity">
    <text evidence="2">Belongs to the ORC4 family.</text>
</comment>
<evidence type="ECO:0000313" key="9">
    <source>
        <dbReference type="Proteomes" id="UP001367676"/>
    </source>
</evidence>
<dbReference type="Gene3D" id="3.40.50.300">
    <property type="entry name" value="P-loop containing nucleotide triphosphate hydrolases"/>
    <property type="match status" value="1"/>
</dbReference>
<sequence>MDINYSKVSDYLKEKIREKPFIESFKEEKKWLVDQMKNTIETGESTSALIVDLTKSSTTRMVDDAVSEIKATLADSCTLIQLYGRLHSEADNAFHEIVDNLSVDCSADVEIMGAIADKVDYVLKCIRDENENKPVIFIFDEFHLFCDEGENTLIYPMIDLLHSKVPICVIGVTTDQTCIQRLGKRVTSRFSGKTIYLESENIDNRNRTSFQTLLSLDTCNFSKNIVKEWNENIDNLMSDPAVSQLFKYSSLQRFSEKEFRQILFFIACRVNAKKKPLVAEDIVECIESFLPPSYPLVLNSLSAIELCLVIAIQHHLTILREPTFNFKAIFYRYNKVKSSTKKIPQMSEQQGKKAFESLISLGLVKQLQLGNSELVEYIPCRFRPDSFTVKQFIEESNNVQDFLKQWMKNSLINE</sequence>
<dbReference type="GO" id="GO:0005664">
    <property type="term" value="C:nuclear origin of replication recognition complex"/>
    <property type="evidence" value="ECO:0007669"/>
    <property type="project" value="TreeGrafter"/>
</dbReference>
<dbReference type="AlphaFoldDB" id="A0AAN9Y1Z9"/>
<dbReference type="EMBL" id="JBBCAQ010000034">
    <property type="protein sequence ID" value="KAK7580180.1"/>
    <property type="molecule type" value="Genomic_DNA"/>
</dbReference>
<reference evidence="8 9" key="1">
    <citation type="submission" date="2024-03" db="EMBL/GenBank/DDBJ databases">
        <title>Adaptation during the transition from Ophiocordyceps entomopathogen to insect associate is accompanied by gene loss and intensified selection.</title>
        <authorList>
            <person name="Ward C.M."/>
            <person name="Onetto C.A."/>
            <person name="Borneman A.R."/>
        </authorList>
    </citation>
    <scope>NUCLEOTIDE SEQUENCE [LARGE SCALE GENOMIC DNA]</scope>
    <source>
        <strain evidence="8">AWRI1</strain>
        <tissue evidence="8">Single Adult Female</tissue>
    </source>
</reference>
<evidence type="ECO:0000256" key="2">
    <source>
        <dbReference type="ARBA" id="ARBA00005334"/>
    </source>
</evidence>
<feature type="domain" description="Origin recognition complex subunit 4 C-terminal" evidence="7">
    <location>
        <begin position="210"/>
        <end position="370"/>
    </location>
</feature>
<accession>A0AAN9Y1Z9</accession>
<comment type="caution">
    <text evidence="8">The sequence shown here is derived from an EMBL/GenBank/DDBJ whole genome shotgun (WGS) entry which is preliminary data.</text>
</comment>
<name>A0AAN9Y1Z9_9HEMI</name>
<keyword evidence="9" id="KW-1185">Reference proteome</keyword>
<proteinExistence type="inferred from homology"/>
<evidence type="ECO:0000256" key="1">
    <source>
        <dbReference type="ARBA" id="ARBA00004123"/>
    </source>
</evidence>
<keyword evidence="5" id="KW-0238">DNA-binding</keyword>
<protein>
    <recommendedName>
        <fullName evidence="3">Origin recognition complex subunit 4</fullName>
    </recommendedName>
</protein>
<evidence type="ECO:0000259" key="7">
    <source>
        <dbReference type="Pfam" id="PF14629"/>
    </source>
</evidence>
<evidence type="ECO:0000256" key="5">
    <source>
        <dbReference type="ARBA" id="ARBA00023125"/>
    </source>
</evidence>
<comment type="subcellular location">
    <subcellularLocation>
        <location evidence="1">Nucleus</location>
    </subcellularLocation>
</comment>